<accession>A0A9X3PEK3</accession>
<evidence type="ECO:0000313" key="5">
    <source>
        <dbReference type="Proteomes" id="UP001183604"/>
    </source>
</evidence>
<name>A0A9X3PEK3_9ACTN</name>
<reference evidence="3 5" key="2">
    <citation type="submission" date="2023-07" db="EMBL/GenBank/DDBJ databases">
        <title>Sequencing the genomes of 1000 actinobacteria strains.</title>
        <authorList>
            <person name="Klenk H.-P."/>
        </authorList>
    </citation>
    <scope>NUCLEOTIDE SEQUENCE [LARGE SCALE GENOMIC DNA]</scope>
    <source>
        <strain evidence="3 5">DSM 44724</strain>
    </source>
</reference>
<reference evidence="2" key="1">
    <citation type="submission" date="2022-12" db="EMBL/GenBank/DDBJ databases">
        <title>Gycomyces niveus sp.nov., a novel actinomycete isolated from soil in Shouguang.</title>
        <authorList>
            <person name="Yang X."/>
        </authorList>
    </citation>
    <scope>NUCLEOTIDE SEQUENCE</scope>
    <source>
        <strain evidence="2">DSM 44724</strain>
    </source>
</reference>
<keyword evidence="5" id="KW-1185">Reference proteome</keyword>
<dbReference type="AlphaFoldDB" id="A0A9X3PEK3"/>
<organism evidence="2 4">
    <name type="scientific">Glycomyces lechevalierae</name>
    <dbReference type="NCBI Taxonomy" id="256034"/>
    <lineage>
        <taxon>Bacteria</taxon>
        <taxon>Bacillati</taxon>
        <taxon>Actinomycetota</taxon>
        <taxon>Actinomycetes</taxon>
        <taxon>Glycomycetales</taxon>
        <taxon>Glycomycetaceae</taxon>
        <taxon>Glycomyces</taxon>
    </lineage>
</organism>
<evidence type="ECO:0000259" key="1">
    <source>
        <dbReference type="Pfam" id="PF07883"/>
    </source>
</evidence>
<dbReference type="Pfam" id="PF07883">
    <property type="entry name" value="Cupin_2"/>
    <property type="match status" value="1"/>
</dbReference>
<dbReference type="PANTHER" id="PTHR43698">
    <property type="entry name" value="RIBD C-TERMINAL DOMAIN CONTAINING PROTEIN"/>
    <property type="match status" value="1"/>
</dbReference>
<dbReference type="InterPro" id="IPR047263">
    <property type="entry name" value="HNL-like_cupin"/>
</dbReference>
<dbReference type="Gene3D" id="2.60.120.10">
    <property type="entry name" value="Jelly Rolls"/>
    <property type="match status" value="1"/>
</dbReference>
<dbReference type="Proteomes" id="UP001145799">
    <property type="component" value="Unassembled WGS sequence"/>
</dbReference>
<dbReference type="InterPro" id="IPR011051">
    <property type="entry name" value="RmlC_Cupin_sf"/>
</dbReference>
<dbReference type="InterPro" id="IPR013096">
    <property type="entry name" value="Cupin_2"/>
</dbReference>
<gene>
    <name evidence="3" type="ORF">J2S69_004688</name>
    <name evidence="2" type="ORF">O2L01_03475</name>
</gene>
<dbReference type="Proteomes" id="UP001183604">
    <property type="component" value="Unassembled WGS sequence"/>
</dbReference>
<proteinExistence type="predicted"/>
<sequence length="130" mass="14391">MELIEQQPTATGPADWFTGSVYISPICAGAAPSRLRASLVRFTPGARTHWHRHRLGQTLHIVSGIALVGTRDGRIIEARQGDTVWTPPDEEHWHGAVGDQFMAHLAMWEGDDVTWAEAVTDQQYGRTPAH</sequence>
<dbReference type="PANTHER" id="PTHR43698:SF1">
    <property type="entry name" value="BLL4564 PROTEIN"/>
    <property type="match status" value="1"/>
</dbReference>
<evidence type="ECO:0000313" key="4">
    <source>
        <dbReference type="Proteomes" id="UP001145799"/>
    </source>
</evidence>
<dbReference type="EMBL" id="JAVDYD010000001">
    <property type="protein sequence ID" value="MDR7340969.1"/>
    <property type="molecule type" value="Genomic_DNA"/>
</dbReference>
<dbReference type="CDD" id="cd02233">
    <property type="entry name" value="cupin_HNL-like"/>
    <property type="match status" value="1"/>
</dbReference>
<dbReference type="EMBL" id="JAPZVQ010000001">
    <property type="protein sequence ID" value="MDA1384036.1"/>
    <property type="molecule type" value="Genomic_DNA"/>
</dbReference>
<protein>
    <submittedName>
        <fullName evidence="2">Cupin domain-containing protein</fullName>
    </submittedName>
    <submittedName>
        <fullName evidence="3">Quercetin dioxygenase-like cupin family protein</fullName>
    </submittedName>
</protein>
<dbReference type="RefSeq" id="WP_270120416.1">
    <property type="nucleotide sequence ID" value="NZ_BAAAOM010000001.1"/>
</dbReference>
<dbReference type="InterPro" id="IPR014710">
    <property type="entry name" value="RmlC-like_jellyroll"/>
</dbReference>
<evidence type="ECO:0000313" key="3">
    <source>
        <dbReference type="EMBL" id="MDR7340969.1"/>
    </source>
</evidence>
<comment type="caution">
    <text evidence="2">The sequence shown here is derived from an EMBL/GenBank/DDBJ whole genome shotgun (WGS) entry which is preliminary data.</text>
</comment>
<feature type="domain" description="Cupin type-2" evidence="1">
    <location>
        <begin position="39"/>
        <end position="105"/>
    </location>
</feature>
<dbReference type="SUPFAM" id="SSF51182">
    <property type="entry name" value="RmlC-like cupins"/>
    <property type="match status" value="1"/>
</dbReference>
<evidence type="ECO:0000313" key="2">
    <source>
        <dbReference type="EMBL" id="MDA1384036.1"/>
    </source>
</evidence>